<dbReference type="Pfam" id="PF05678">
    <property type="entry name" value="VQ"/>
    <property type="match status" value="1"/>
</dbReference>
<organism evidence="3 4">
    <name type="scientific">Hibiscus sabdariffa</name>
    <name type="common">roselle</name>
    <dbReference type="NCBI Taxonomy" id="183260"/>
    <lineage>
        <taxon>Eukaryota</taxon>
        <taxon>Viridiplantae</taxon>
        <taxon>Streptophyta</taxon>
        <taxon>Embryophyta</taxon>
        <taxon>Tracheophyta</taxon>
        <taxon>Spermatophyta</taxon>
        <taxon>Magnoliopsida</taxon>
        <taxon>eudicotyledons</taxon>
        <taxon>Gunneridae</taxon>
        <taxon>Pentapetalae</taxon>
        <taxon>rosids</taxon>
        <taxon>malvids</taxon>
        <taxon>Malvales</taxon>
        <taxon>Malvaceae</taxon>
        <taxon>Malvoideae</taxon>
        <taxon>Hibiscus</taxon>
    </lineage>
</organism>
<evidence type="ECO:0000259" key="2">
    <source>
        <dbReference type="Pfam" id="PF05678"/>
    </source>
</evidence>
<feature type="region of interest" description="Disordered" evidence="1">
    <location>
        <begin position="23"/>
        <end position="50"/>
    </location>
</feature>
<dbReference type="InterPro" id="IPR008889">
    <property type="entry name" value="VQ"/>
</dbReference>
<dbReference type="InterPro" id="IPR039610">
    <property type="entry name" value="VQ29"/>
</dbReference>
<evidence type="ECO:0000313" key="3">
    <source>
        <dbReference type="EMBL" id="KAK8483119.1"/>
    </source>
</evidence>
<protein>
    <recommendedName>
        <fullName evidence="2">VQ domain-containing protein</fullName>
    </recommendedName>
</protein>
<dbReference type="EMBL" id="JBBPBN010000705">
    <property type="protein sequence ID" value="KAK8483119.1"/>
    <property type="molecule type" value="Genomic_DNA"/>
</dbReference>
<evidence type="ECO:0000313" key="4">
    <source>
        <dbReference type="Proteomes" id="UP001396334"/>
    </source>
</evidence>
<feature type="region of interest" description="Disordered" evidence="1">
    <location>
        <begin position="66"/>
        <end position="87"/>
    </location>
</feature>
<keyword evidence="4" id="KW-1185">Reference proteome</keyword>
<dbReference type="PANTHER" id="PTHR34794">
    <property type="entry name" value="EXPRESSED PROTEIN"/>
    <property type="match status" value="1"/>
</dbReference>
<comment type="caution">
    <text evidence="3">The sequence shown here is derived from an EMBL/GenBank/DDBJ whole genome shotgun (WGS) entry which is preliminary data.</text>
</comment>
<dbReference type="PANTHER" id="PTHR34794:SF1">
    <property type="entry name" value="OS10G0101800 PROTEIN"/>
    <property type="match status" value="1"/>
</dbReference>
<reference evidence="3 4" key="1">
    <citation type="journal article" date="2024" name="G3 (Bethesda)">
        <title>Genome assembly of Hibiscus sabdariffa L. provides insights into metabolisms of medicinal natural products.</title>
        <authorList>
            <person name="Kim T."/>
        </authorList>
    </citation>
    <scope>NUCLEOTIDE SEQUENCE [LARGE SCALE GENOMIC DNA]</scope>
    <source>
        <strain evidence="3">TK-2024</strain>
        <tissue evidence="3">Old leaves</tissue>
    </source>
</reference>
<feature type="domain" description="VQ" evidence="2">
    <location>
        <begin position="49"/>
        <end position="68"/>
    </location>
</feature>
<gene>
    <name evidence="3" type="ORF">V6N11_028903</name>
</gene>
<proteinExistence type="predicted"/>
<name>A0ABR1ZR30_9ROSI</name>
<sequence>MEAYSSSSSSALARGFKDSQSFHASLHSVRKPIGKPGKKPISPLQPTRPKVYKVDPINFRDLVQKLTGGGHQTPSSTLQRVAQPPPPLQVAPPQPLHMVAGLYNTKPQNQKFCDASSDSLGFSLSPSSYNWCSFPILSPTTLGTSSMEYKSVGHNIGSNNHVHARLATSLHRLCNQGKPAEPGRPRLASEAYQSQLQLHATILITSRPTRMS</sequence>
<feature type="compositionally biased region" description="Basic residues" evidence="1">
    <location>
        <begin position="28"/>
        <end position="38"/>
    </location>
</feature>
<accession>A0ABR1ZR30</accession>
<evidence type="ECO:0000256" key="1">
    <source>
        <dbReference type="SAM" id="MobiDB-lite"/>
    </source>
</evidence>
<dbReference type="Proteomes" id="UP001396334">
    <property type="component" value="Unassembled WGS sequence"/>
</dbReference>